<accession>A0A0E9PGJ6</accession>
<protein>
    <submittedName>
        <fullName evidence="1">Uncharacterized protein</fullName>
    </submittedName>
</protein>
<reference evidence="1" key="2">
    <citation type="journal article" date="2015" name="Fish Shellfish Immunol.">
        <title>Early steps in the European eel (Anguilla anguilla)-Vibrio vulnificus interaction in the gills: Role of the RtxA13 toxin.</title>
        <authorList>
            <person name="Callol A."/>
            <person name="Pajuelo D."/>
            <person name="Ebbesson L."/>
            <person name="Teles M."/>
            <person name="MacKenzie S."/>
            <person name="Amaro C."/>
        </authorList>
    </citation>
    <scope>NUCLEOTIDE SEQUENCE</scope>
</reference>
<dbReference type="EMBL" id="GBXM01105609">
    <property type="protein sequence ID" value="JAH02968.1"/>
    <property type="molecule type" value="Transcribed_RNA"/>
</dbReference>
<proteinExistence type="predicted"/>
<reference evidence="1" key="1">
    <citation type="submission" date="2014-11" db="EMBL/GenBank/DDBJ databases">
        <authorList>
            <person name="Amaro Gonzalez C."/>
        </authorList>
    </citation>
    <scope>NUCLEOTIDE SEQUENCE</scope>
</reference>
<name>A0A0E9PGJ6_ANGAN</name>
<sequence>MSQRNISFCQCIFLK</sequence>
<organism evidence="1">
    <name type="scientific">Anguilla anguilla</name>
    <name type="common">European freshwater eel</name>
    <name type="synonym">Muraena anguilla</name>
    <dbReference type="NCBI Taxonomy" id="7936"/>
    <lineage>
        <taxon>Eukaryota</taxon>
        <taxon>Metazoa</taxon>
        <taxon>Chordata</taxon>
        <taxon>Craniata</taxon>
        <taxon>Vertebrata</taxon>
        <taxon>Euteleostomi</taxon>
        <taxon>Actinopterygii</taxon>
        <taxon>Neopterygii</taxon>
        <taxon>Teleostei</taxon>
        <taxon>Anguilliformes</taxon>
        <taxon>Anguillidae</taxon>
        <taxon>Anguilla</taxon>
    </lineage>
</organism>
<evidence type="ECO:0000313" key="1">
    <source>
        <dbReference type="EMBL" id="JAH02968.1"/>
    </source>
</evidence>